<evidence type="ECO:0000313" key="4">
    <source>
        <dbReference type="Proteomes" id="UP000252519"/>
    </source>
</evidence>
<dbReference type="Gene3D" id="3.10.100.10">
    <property type="entry name" value="Mannose-Binding Protein A, subunit A"/>
    <property type="match status" value="1"/>
</dbReference>
<feature type="domain" description="C-type lectin" evidence="2">
    <location>
        <begin position="49"/>
        <end position="78"/>
    </location>
</feature>
<dbReference type="CDD" id="cd00037">
    <property type="entry name" value="CLECT"/>
    <property type="match status" value="1"/>
</dbReference>
<dbReference type="InterPro" id="IPR001304">
    <property type="entry name" value="C-type_lectin-like"/>
</dbReference>
<dbReference type="Pfam" id="PF00059">
    <property type="entry name" value="Lectin_C"/>
    <property type="match status" value="1"/>
</dbReference>
<dbReference type="Proteomes" id="UP000252519">
    <property type="component" value="Unassembled WGS sequence"/>
</dbReference>
<dbReference type="SUPFAM" id="SSF56436">
    <property type="entry name" value="C-type lectin-like"/>
    <property type="match status" value="1"/>
</dbReference>
<accession>A0A368GN26</accession>
<dbReference type="OrthoDB" id="5860362at2759"/>
<feature type="chain" id="PRO_5016611755" description="C-type lectin domain-containing protein" evidence="1">
    <location>
        <begin position="18"/>
        <end position="84"/>
    </location>
</feature>
<gene>
    <name evidence="3" type="ORF">ANCCAN_09661</name>
</gene>
<evidence type="ECO:0000259" key="2">
    <source>
        <dbReference type="Pfam" id="PF00059"/>
    </source>
</evidence>
<keyword evidence="4" id="KW-1185">Reference proteome</keyword>
<reference evidence="3 4" key="1">
    <citation type="submission" date="2014-10" db="EMBL/GenBank/DDBJ databases">
        <title>Draft genome of the hookworm Ancylostoma caninum.</title>
        <authorList>
            <person name="Mitreva M."/>
        </authorList>
    </citation>
    <scope>NUCLEOTIDE SEQUENCE [LARGE SCALE GENOMIC DNA]</scope>
    <source>
        <strain evidence="3 4">Baltimore</strain>
    </source>
</reference>
<keyword evidence="1" id="KW-0732">Signal</keyword>
<comment type="caution">
    <text evidence="3">The sequence shown here is derived from an EMBL/GenBank/DDBJ whole genome shotgun (WGS) entry which is preliminary data.</text>
</comment>
<sequence length="84" mass="9451">MWVIAAVVLVVLPLVGANVEARRCTMWKNGFGKCYAVRCCASEVYCGNHSFEEAENVCRANQAHLASIRSKDENRFLVRKYPSL</sequence>
<proteinExistence type="predicted"/>
<organism evidence="3 4">
    <name type="scientific">Ancylostoma caninum</name>
    <name type="common">Dog hookworm</name>
    <dbReference type="NCBI Taxonomy" id="29170"/>
    <lineage>
        <taxon>Eukaryota</taxon>
        <taxon>Metazoa</taxon>
        <taxon>Ecdysozoa</taxon>
        <taxon>Nematoda</taxon>
        <taxon>Chromadorea</taxon>
        <taxon>Rhabditida</taxon>
        <taxon>Rhabditina</taxon>
        <taxon>Rhabditomorpha</taxon>
        <taxon>Strongyloidea</taxon>
        <taxon>Ancylostomatidae</taxon>
        <taxon>Ancylostomatinae</taxon>
        <taxon>Ancylostoma</taxon>
    </lineage>
</organism>
<dbReference type="EMBL" id="JOJR01000132">
    <property type="protein sequence ID" value="RCN44317.1"/>
    <property type="molecule type" value="Genomic_DNA"/>
</dbReference>
<name>A0A368GN26_ANCCA</name>
<feature type="signal peptide" evidence="1">
    <location>
        <begin position="1"/>
        <end position="17"/>
    </location>
</feature>
<dbReference type="AlphaFoldDB" id="A0A368GN26"/>
<evidence type="ECO:0000256" key="1">
    <source>
        <dbReference type="SAM" id="SignalP"/>
    </source>
</evidence>
<evidence type="ECO:0000313" key="3">
    <source>
        <dbReference type="EMBL" id="RCN44317.1"/>
    </source>
</evidence>
<protein>
    <recommendedName>
        <fullName evidence="2">C-type lectin domain-containing protein</fullName>
    </recommendedName>
</protein>
<dbReference type="InterPro" id="IPR016187">
    <property type="entry name" value="CTDL_fold"/>
</dbReference>
<dbReference type="InterPro" id="IPR016186">
    <property type="entry name" value="C-type_lectin-like/link_sf"/>
</dbReference>